<sequence length="297" mass="34343">LTCVVGTPTDSNIVKVGGPRGKWRHEVKSTRHTQFNFELADGNILSTWMHQPRRLTITNQQPPVNDSCVQMDLIDRQSRGQQNVRLWFDHDRNLYKCQFQSIDNGQPATACDSLDQKSVRRSITNLRDFQLQTTQELHDKCRELTGEKRTGRSRRQKRSNPFIMPGTRWCGRGNAATREQMFGDEIEVDMCCFEHDSCSENIPSLARKYGHYNTSPVTLSLCECDDRFLECLENAGTYAANRVGNIYFNLFKIPCFRRVNRTVCAEKSDRTGECIRRVTRSTIELYQSQTYTSVYEL</sequence>
<accession>A0A183ATP6</accession>
<dbReference type="AlphaFoldDB" id="A0A183ATP6"/>
<evidence type="ECO:0000256" key="1">
    <source>
        <dbReference type="ARBA" id="ARBA00004613"/>
    </source>
</evidence>
<organism evidence="4">
    <name type="scientific">Echinostoma caproni</name>
    <dbReference type="NCBI Taxonomy" id="27848"/>
    <lineage>
        <taxon>Eukaryota</taxon>
        <taxon>Metazoa</taxon>
        <taxon>Spiralia</taxon>
        <taxon>Lophotrochozoa</taxon>
        <taxon>Platyhelminthes</taxon>
        <taxon>Trematoda</taxon>
        <taxon>Digenea</taxon>
        <taxon>Plagiorchiida</taxon>
        <taxon>Echinostomata</taxon>
        <taxon>Echinostomatoidea</taxon>
        <taxon>Echinostomatidae</taxon>
        <taxon>Echinostoma</taxon>
    </lineage>
</organism>
<dbReference type="GO" id="GO:0006644">
    <property type="term" value="P:phospholipid metabolic process"/>
    <property type="evidence" value="ECO:0007669"/>
    <property type="project" value="InterPro"/>
</dbReference>
<protein>
    <submittedName>
        <fullName evidence="4">PA2c domain-containing protein</fullName>
    </submittedName>
</protein>
<evidence type="ECO:0000256" key="2">
    <source>
        <dbReference type="ARBA" id="ARBA00022525"/>
    </source>
</evidence>
<feature type="domain" description="Phospholipase A2-like central" evidence="3">
    <location>
        <begin position="163"/>
        <end position="257"/>
    </location>
</feature>
<dbReference type="GO" id="GO:0050482">
    <property type="term" value="P:arachidonate secretion"/>
    <property type="evidence" value="ECO:0007669"/>
    <property type="project" value="InterPro"/>
</dbReference>
<dbReference type="Pfam" id="PF05826">
    <property type="entry name" value="Phospholip_A2_2"/>
    <property type="match status" value="1"/>
</dbReference>
<dbReference type="InterPro" id="IPR036444">
    <property type="entry name" value="PLipase_A2_dom_sf"/>
</dbReference>
<dbReference type="PROSITE" id="PS00118">
    <property type="entry name" value="PA2_HIS"/>
    <property type="match status" value="1"/>
</dbReference>
<dbReference type="Gene3D" id="1.20.90.10">
    <property type="entry name" value="Phospholipase A2 domain"/>
    <property type="match status" value="1"/>
</dbReference>
<reference evidence="4" key="1">
    <citation type="submission" date="2016-06" db="UniProtKB">
        <authorList>
            <consortium name="WormBaseParasite"/>
        </authorList>
    </citation>
    <scope>IDENTIFICATION</scope>
</reference>
<dbReference type="GO" id="GO:0005576">
    <property type="term" value="C:extracellular region"/>
    <property type="evidence" value="ECO:0007669"/>
    <property type="project" value="UniProtKB-SubCell"/>
</dbReference>
<dbReference type="InterPro" id="IPR033113">
    <property type="entry name" value="PLA2_histidine"/>
</dbReference>
<proteinExistence type="predicted"/>
<dbReference type="PANTHER" id="PTHR12253">
    <property type="entry name" value="RH14732P"/>
    <property type="match status" value="1"/>
</dbReference>
<dbReference type="SUPFAM" id="SSF48619">
    <property type="entry name" value="Phospholipase A2, PLA2"/>
    <property type="match status" value="1"/>
</dbReference>
<dbReference type="WBParaSite" id="ECPE_0001036301-mRNA-1">
    <property type="protein sequence ID" value="ECPE_0001036301-mRNA-1"/>
    <property type="gene ID" value="ECPE_0001036301"/>
</dbReference>
<dbReference type="GO" id="GO:0004623">
    <property type="term" value="F:phospholipase A2 activity"/>
    <property type="evidence" value="ECO:0007669"/>
    <property type="project" value="InterPro"/>
</dbReference>
<keyword evidence="2" id="KW-0964">Secreted</keyword>
<dbReference type="InterPro" id="IPR016090">
    <property type="entry name" value="PLA2-like_dom"/>
</dbReference>
<evidence type="ECO:0000313" key="4">
    <source>
        <dbReference type="WBParaSite" id="ECPE_0001036301-mRNA-1"/>
    </source>
</evidence>
<comment type="subcellular location">
    <subcellularLocation>
        <location evidence="1">Secreted</location>
    </subcellularLocation>
</comment>
<name>A0A183ATP6_9TREM</name>
<evidence type="ECO:0000259" key="3">
    <source>
        <dbReference type="Pfam" id="PF05826"/>
    </source>
</evidence>